<dbReference type="AlphaFoldDB" id="A0A174FQA9"/>
<name>A0A174FQA9_9ACTN</name>
<evidence type="ECO:0000256" key="1">
    <source>
        <dbReference type="SAM" id="MobiDB-lite"/>
    </source>
</evidence>
<organism evidence="2 3">
    <name type="scientific">Collinsella aerofaciens</name>
    <dbReference type="NCBI Taxonomy" id="74426"/>
    <lineage>
        <taxon>Bacteria</taxon>
        <taxon>Bacillati</taxon>
        <taxon>Actinomycetota</taxon>
        <taxon>Coriobacteriia</taxon>
        <taxon>Coriobacteriales</taxon>
        <taxon>Coriobacteriaceae</taxon>
        <taxon>Collinsella</taxon>
    </lineage>
</organism>
<feature type="compositionally biased region" description="Basic and acidic residues" evidence="1">
    <location>
        <begin position="21"/>
        <end position="39"/>
    </location>
</feature>
<proteinExistence type="predicted"/>
<accession>A0A174FQA9</accession>
<evidence type="ECO:0000313" key="2">
    <source>
        <dbReference type="EMBL" id="CUO50809.1"/>
    </source>
</evidence>
<protein>
    <submittedName>
        <fullName evidence="2">Uncharacterized protein</fullName>
    </submittedName>
</protein>
<sequence>MKTDGVWVIVWAQLDIQAREAGWDPRADAGGEVGRESRTAEVSSARGQGLEGAWRVGRSEHEAGQRAGPRKVHELPCDAAGPSAAPRKGCRRHGRGPTVRPGCTGSPRTVRSPSRAGRRPSPHPAHDGAPQPKGPPTRRRTRNRAPPGRSRRAHRPGRAPAPSSHGRPATQSLSSRAWCKPLPTRDCQLNPTLTHTDEHNSPGGSP</sequence>
<evidence type="ECO:0000313" key="3">
    <source>
        <dbReference type="Proteomes" id="UP000095468"/>
    </source>
</evidence>
<feature type="compositionally biased region" description="Basic residues" evidence="1">
    <location>
        <begin position="136"/>
        <end position="157"/>
    </location>
</feature>
<gene>
    <name evidence="2" type="ORF">ERS852381_01724</name>
</gene>
<dbReference type="EMBL" id="CYYP01000018">
    <property type="protein sequence ID" value="CUO50809.1"/>
    <property type="molecule type" value="Genomic_DNA"/>
</dbReference>
<dbReference type="Proteomes" id="UP000095468">
    <property type="component" value="Unassembled WGS sequence"/>
</dbReference>
<feature type="region of interest" description="Disordered" evidence="1">
    <location>
        <begin position="21"/>
        <end position="206"/>
    </location>
</feature>
<reference evidence="2 3" key="1">
    <citation type="submission" date="2015-09" db="EMBL/GenBank/DDBJ databases">
        <authorList>
            <consortium name="Pathogen Informatics"/>
        </authorList>
    </citation>
    <scope>NUCLEOTIDE SEQUENCE [LARGE SCALE GENOMIC DNA]</scope>
    <source>
        <strain evidence="2 3">2789STDY5608823</strain>
    </source>
</reference>